<keyword evidence="2 6" id="KW-0813">Transport</keyword>
<comment type="caution">
    <text evidence="8">The sequence shown here is derived from an EMBL/GenBank/DDBJ whole genome shotgun (WGS) entry which is preliminary data.</text>
</comment>
<dbReference type="EMBL" id="CAWYQH010000079">
    <property type="protein sequence ID" value="CAK8680950.1"/>
    <property type="molecule type" value="Genomic_DNA"/>
</dbReference>
<feature type="domain" description="AAA+ ATPase" evidence="7">
    <location>
        <begin position="258"/>
        <end position="405"/>
    </location>
</feature>
<keyword evidence="6" id="KW-0460">Magnesium</keyword>
<comment type="similarity">
    <text evidence="1 6">Belongs to the AAA ATPase family.</text>
</comment>
<evidence type="ECO:0000256" key="6">
    <source>
        <dbReference type="RuleBase" id="RU367045"/>
    </source>
</evidence>
<organism evidence="8 9">
    <name type="scientific">Clavelina lepadiformis</name>
    <name type="common">Light-bulb sea squirt</name>
    <name type="synonym">Ascidia lepadiformis</name>
    <dbReference type="NCBI Taxonomy" id="159417"/>
    <lineage>
        <taxon>Eukaryota</taxon>
        <taxon>Metazoa</taxon>
        <taxon>Chordata</taxon>
        <taxon>Tunicata</taxon>
        <taxon>Ascidiacea</taxon>
        <taxon>Aplousobranchia</taxon>
        <taxon>Clavelinidae</taxon>
        <taxon>Clavelina</taxon>
    </lineage>
</organism>
<name>A0ABP0FMT5_CLALP</name>
<dbReference type="Pfam" id="PF17862">
    <property type="entry name" value="AAA_lid_3"/>
    <property type="match status" value="1"/>
</dbReference>
<keyword evidence="6" id="KW-0378">Hydrolase</keyword>
<evidence type="ECO:0000256" key="4">
    <source>
        <dbReference type="ARBA" id="ARBA00022840"/>
    </source>
</evidence>
<evidence type="ECO:0000256" key="2">
    <source>
        <dbReference type="ARBA" id="ARBA00022448"/>
    </source>
</evidence>
<dbReference type="InterPro" id="IPR039812">
    <property type="entry name" value="Vesicle-fus_ATPase"/>
</dbReference>
<dbReference type="PANTHER" id="PTHR23078">
    <property type="entry name" value="VESICULAR-FUSION PROTEIN NSF"/>
    <property type="match status" value="1"/>
</dbReference>
<dbReference type="InterPro" id="IPR027417">
    <property type="entry name" value="P-loop_NTPase"/>
</dbReference>
<keyword evidence="6" id="KW-0479">Metal-binding</keyword>
<dbReference type="SMART" id="SM00382">
    <property type="entry name" value="AAA"/>
    <property type="match status" value="2"/>
</dbReference>
<keyword evidence="6" id="KW-0963">Cytoplasm</keyword>
<keyword evidence="6" id="KW-0931">ER-Golgi transport</keyword>
<keyword evidence="9" id="KW-1185">Reference proteome</keyword>
<gene>
    <name evidence="8" type="ORF">CVLEPA_LOCUS11180</name>
</gene>
<accession>A0ABP0FMT5</accession>
<dbReference type="InterPro" id="IPR009010">
    <property type="entry name" value="Asp_de-COase-like_dom_sf"/>
</dbReference>
<dbReference type="InterPro" id="IPR003960">
    <property type="entry name" value="ATPase_AAA_CS"/>
</dbReference>
<dbReference type="Proteomes" id="UP001642483">
    <property type="component" value="Unassembled WGS sequence"/>
</dbReference>
<sequence length="742" mass="82629">MAKMTAFQKTTFEIIQCPTEENLNMSNCAILNEWDIKGVSCLESDHIEVKNNQGKSYIFTTSSHSSIEPGSIGLSQLQMKWAGLETGHRVVVDQFRSKKALAQEVSFEIGISTPATASKNCFSTNSIKDVISEQFEKHNLMLMETQQLQFVISDVLLIFTVKSIKSDGSITSVFQNHKVAKSHKDQTKMDFKTNKSIYLTDEPERKKDKGNSNIINPDFDIKNLGIGGLDKDFKKIFRQAFASRLCSPEKIDQMGIEHVKGMLLHGPPGCGKTLLARQIGKMLNAREPQIVNGPEILNKHVGESEENIRKLFEPAEIEQEKFGVKSGLHIIIFDEIDAICKQRGSVAGSSGVNDSVVNQLLTKIDGMKRLNNILIIGMTNRRDMIDEALLRPGRLEVHLEIGLPDEVGRLQILSIHTQKMKDSQTLSDDVILREIASRTENFTGAELAGLVRAALSRALVRHQEQPKAGSDVEADHKILVCFQDFEESLENDIKPAFGFQRENLKYFMSHGIIEWSKGIKQILKKSAVICDQVRSSNKTPLVSVLITGGVGSGKTALATKIADDSGFPFMRVCTPDNLIGSSEAAKCQYLKKVFLDSYKSPLSCVVVDDIERLIDYNPHGSQFSNLVAQALMILCKKHPPLGHRLLVIATSSNDDLLSKMEIEKSFDSHIKIPLLNAEAINTVLEKMEAFTPEDRSRISENLQKRKISIGIKSLIRIVAAAEQQEPEMRHLSFISLLEDEAS</sequence>
<dbReference type="InterPro" id="IPR003959">
    <property type="entry name" value="ATPase_AAA_core"/>
</dbReference>
<dbReference type="InterPro" id="IPR054419">
    <property type="entry name" value="NSF_ATPase_lid"/>
</dbReference>
<evidence type="ECO:0000259" key="7">
    <source>
        <dbReference type="SMART" id="SM00382"/>
    </source>
</evidence>
<dbReference type="Gene3D" id="2.40.40.20">
    <property type="match status" value="1"/>
</dbReference>
<evidence type="ECO:0000313" key="8">
    <source>
        <dbReference type="EMBL" id="CAK8680950.1"/>
    </source>
</evidence>
<evidence type="ECO:0000313" key="9">
    <source>
        <dbReference type="Proteomes" id="UP001642483"/>
    </source>
</evidence>
<protein>
    <recommendedName>
        <fullName evidence="6">Vesicle-fusing ATPase</fullName>
        <ecNumber evidence="6">3.6.4.6</ecNumber>
    </recommendedName>
</protein>
<reference evidence="8 9" key="1">
    <citation type="submission" date="2024-02" db="EMBL/GenBank/DDBJ databases">
        <authorList>
            <person name="Daric V."/>
            <person name="Darras S."/>
        </authorList>
    </citation>
    <scope>NUCLEOTIDE SEQUENCE [LARGE SCALE GENOMIC DNA]</scope>
</reference>
<evidence type="ECO:0000256" key="5">
    <source>
        <dbReference type="ARBA" id="ARBA00022927"/>
    </source>
</evidence>
<dbReference type="CDD" id="cd00009">
    <property type="entry name" value="AAA"/>
    <property type="match status" value="1"/>
</dbReference>
<keyword evidence="5 6" id="KW-0653">Protein transport</keyword>
<keyword evidence="3 6" id="KW-0547">Nucleotide-binding</keyword>
<dbReference type="EC" id="3.6.4.6" evidence="6"/>
<dbReference type="Pfam" id="PF00004">
    <property type="entry name" value="AAA"/>
    <property type="match status" value="2"/>
</dbReference>
<dbReference type="PANTHER" id="PTHR23078:SF3">
    <property type="entry name" value="VESICLE-FUSING ATPASE"/>
    <property type="match status" value="1"/>
</dbReference>
<proteinExistence type="inferred from homology"/>
<feature type="domain" description="AAA+ ATPase" evidence="7">
    <location>
        <begin position="540"/>
        <end position="676"/>
    </location>
</feature>
<evidence type="ECO:0000256" key="1">
    <source>
        <dbReference type="ARBA" id="ARBA00006914"/>
    </source>
</evidence>
<dbReference type="SUPFAM" id="SSF50692">
    <property type="entry name" value="ADC-like"/>
    <property type="match status" value="1"/>
</dbReference>
<dbReference type="Gene3D" id="1.10.8.60">
    <property type="match status" value="2"/>
</dbReference>
<dbReference type="Pfam" id="PF21964">
    <property type="entry name" value="NSF_ATPase_lid"/>
    <property type="match status" value="1"/>
</dbReference>
<evidence type="ECO:0000256" key="3">
    <source>
        <dbReference type="ARBA" id="ARBA00022741"/>
    </source>
</evidence>
<comment type="function">
    <text evidence="6">Required for vesicle-mediated transport. Catalyzes the fusion of transport vesicles within the Golgi cisternae. Is also required for transport from the endoplasmic reticulum to the Golgi stack. Seems to function as a fusion protein required for the delivery of cargo proteins to all compartments of the Golgi stack independent of vesicle origin.</text>
</comment>
<comment type="subcellular location">
    <subcellularLocation>
        <location evidence="6">Cytoplasm</location>
    </subcellularLocation>
</comment>
<dbReference type="Gene3D" id="3.40.50.300">
    <property type="entry name" value="P-loop containing nucleotide triphosphate hydrolases"/>
    <property type="match status" value="2"/>
</dbReference>
<dbReference type="InterPro" id="IPR041569">
    <property type="entry name" value="AAA_lid_3"/>
</dbReference>
<keyword evidence="4 6" id="KW-0067">ATP-binding</keyword>
<dbReference type="SUPFAM" id="SSF52540">
    <property type="entry name" value="P-loop containing nucleoside triphosphate hydrolases"/>
    <property type="match status" value="2"/>
</dbReference>
<dbReference type="InterPro" id="IPR003593">
    <property type="entry name" value="AAA+_ATPase"/>
</dbReference>
<dbReference type="PROSITE" id="PS00674">
    <property type="entry name" value="AAA"/>
    <property type="match status" value="1"/>
</dbReference>
<comment type="cofactor">
    <cofactor evidence="6">
        <name>Mg(2+)</name>
        <dbReference type="ChEBI" id="CHEBI:18420"/>
    </cofactor>
    <text evidence="6">Binds 1 Mg(2+) ion per subunit.</text>
</comment>
<comment type="catalytic activity">
    <reaction evidence="6">
        <text>ATP + H2O = ADP + phosphate + H(+)</text>
        <dbReference type="Rhea" id="RHEA:13065"/>
        <dbReference type="ChEBI" id="CHEBI:15377"/>
        <dbReference type="ChEBI" id="CHEBI:15378"/>
        <dbReference type="ChEBI" id="CHEBI:30616"/>
        <dbReference type="ChEBI" id="CHEBI:43474"/>
        <dbReference type="ChEBI" id="CHEBI:456216"/>
        <dbReference type="EC" id="3.6.4.6"/>
    </reaction>
</comment>